<feature type="region of interest" description="Disordered" evidence="1">
    <location>
        <begin position="26"/>
        <end position="48"/>
    </location>
</feature>
<accession>A0A2N4T400</accession>
<name>A0A2N4T400_9MICC</name>
<dbReference type="EMBL" id="LOMZ01000001">
    <property type="protein sequence ID" value="PLC12947.1"/>
    <property type="molecule type" value="Genomic_DNA"/>
</dbReference>
<proteinExistence type="predicted"/>
<sequence length="151" mass="15331">MQRGPHGRALGVAAVVALGVHLPPSFPGSPTGGQDDGAGLPGVRVGAPAGGVERAAFHPDCDCRYRSSTGSAGHRSRRAAGACRCTVSGSRTVTAGSDLHRPRNTLLPPIMAQPTRDRRRTPRGVAPAAQPRAARAAPRRAAIAASGSPVP</sequence>
<feature type="compositionally biased region" description="Low complexity" evidence="1">
    <location>
        <begin position="126"/>
        <end position="145"/>
    </location>
</feature>
<reference evidence="2 3" key="1">
    <citation type="submission" date="2015-12" db="EMBL/GenBank/DDBJ databases">
        <authorList>
            <person name="Shamseldin A."/>
            <person name="Moawad H."/>
            <person name="Abd El-Rahim W.M."/>
            <person name="Sadowsky M.J."/>
        </authorList>
    </citation>
    <scope>NUCLEOTIDE SEQUENCE [LARGE SCALE GENOMIC DNA]</scope>
    <source>
        <strain evidence="2 3">S43</strain>
    </source>
</reference>
<dbReference type="Proteomes" id="UP000234632">
    <property type="component" value="Unassembled WGS sequence"/>
</dbReference>
<organism evidence="2 3">
    <name type="scientific">Kocuria flava</name>
    <dbReference type="NCBI Taxonomy" id="446860"/>
    <lineage>
        <taxon>Bacteria</taxon>
        <taxon>Bacillati</taxon>
        <taxon>Actinomycetota</taxon>
        <taxon>Actinomycetes</taxon>
        <taxon>Micrococcales</taxon>
        <taxon>Micrococcaceae</taxon>
        <taxon>Kocuria</taxon>
    </lineage>
</organism>
<evidence type="ECO:0000256" key="1">
    <source>
        <dbReference type="SAM" id="MobiDB-lite"/>
    </source>
</evidence>
<protein>
    <submittedName>
        <fullName evidence="2">Uncharacterized protein</fullName>
    </submittedName>
</protein>
<dbReference type="AlphaFoldDB" id="A0A2N4T400"/>
<feature type="compositionally biased region" description="Gly residues" evidence="1">
    <location>
        <begin position="30"/>
        <end position="40"/>
    </location>
</feature>
<evidence type="ECO:0000313" key="2">
    <source>
        <dbReference type="EMBL" id="PLC12947.1"/>
    </source>
</evidence>
<comment type="caution">
    <text evidence="2">The sequence shown here is derived from an EMBL/GenBank/DDBJ whole genome shotgun (WGS) entry which is preliminary data.</text>
</comment>
<gene>
    <name evidence="2" type="ORF">AUQ48_12840</name>
</gene>
<feature type="region of interest" description="Disordered" evidence="1">
    <location>
        <begin position="92"/>
        <end position="151"/>
    </location>
</feature>
<evidence type="ECO:0000313" key="3">
    <source>
        <dbReference type="Proteomes" id="UP000234632"/>
    </source>
</evidence>